<evidence type="ECO:0000259" key="13">
    <source>
        <dbReference type="PROSITE" id="PS50157"/>
    </source>
</evidence>
<comment type="subcellular location">
    <subcellularLocation>
        <location evidence="1">Nucleus</location>
    </subcellularLocation>
</comment>
<feature type="compositionally biased region" description="Low complexity" evidence="12">
    <location>
        <begin position="497"/>
        <end position="506"/>
    </location>
</feature>
<feature type="domain" description="C2H2-type" evidence="13">
    <location>
        <begin position="359"/>
        <end position="386"/>
    </location>
</feature>
<keyword evidence="9" id="KW-0804">Transcription</keyword>
<keyword evidence="8" id="KW-0238">DNA-binding</keyword>
<dbReference type="PANTHER" id="PTHR24404:SF41">
    <property type="entry name" value="ZINC FINGER PROTEIN 613"/>
    <property type="match status" value="1"/>
</dbReference>
<dbReference type="PROSITE" id="PS00028">
    <property type="entry name" value="ZINC_FINGER_C2H2_1"/>
    <property type="match status" value="2"/>
</dbReference>
<protein>
    <submittedName>
        <fullName evidence="14">Gastrula zinc finger protein XlCGF46.1</fullName>
    </submittedName>
</protein>
<evidence type="ECO:0000256" key="1">
    <source>
        <dbReference type="ARBA" id="ARBA00004123"/>
    </source>
</evidence>
<dbReference type="SUPFAM" id="SSF57667">
    <property type="entry name" value="beta-beta-alpha zinc fingers"/>
    <property type="match status" value="2"/>
</dbReference>
<comment type="similarity">
    <text evidence="2">Belongs to the krueppel C2H2-type zinc-finger protein family.</text>
</comment>
<evidence type="ECO:0000313" key="15">
    <source>
        <dbReference type="Proteomes" id="UP000037510"/>
    </source>
</evidence>
<proteinExistence type="inferred from homology"/>
<keyword evidence="3" id="KW-0479">Metal-binding</keyword>
<dbReference type="AlphaFoldDB" id="A0A0L7LL73"/>
<keyword evidence="10" id="KW-0539">Nucleus</keyword>
<keyword evidence="15" id="KW-1185">Reference proteome</keyword>
<dbReference type="GO" id="GO:0006357">
    <property type="term" value="P:regulation of transcription by RNA polymerase II"/>
    <property type="evidence" value="ECO:0007669"/>
    <property type="project" value="TreeGrafter"/>
</dbReference>
<dbReference type="SMART" id="SM00355">
    <property type="entry name" value="ZnF_C2H2"/>
    <property type="match status" value="2"/>
</dbReference>
<feature type="region of interest" description="Disordered" evidence="12">
    <location>
        <begin position="489"/>
        <end position="513"/>
    </location>
</feature>
<organism evidence="14 15">
    <name type="scientific">Operophtera brumata</name>
    <name type="common">Winter moth</name>
    <name type="synonym">Phalaena brumata</name>
    <dbReference type="NCBI Taxonomy" id="104452"/>
    <lineage>
        <taxon>Eukaryota</taxon>
        <taxon>Metazoa</taxon>
        <taxon>Ecdysozoa</taxon>
        <taxon>Arthropoda</taxon>
        <taxon>Hexapoda</taxon>
        <taxon>Insecta</taxon>
        <taxon>Pterygota</taxon>
        <taxon>Neoptera</taxon>
        <taxon>Endopterygota</taxon>
        <taxon>Lepidoptera</taxon>
        <taxon>Glossata</taxon>
        <taxon>Ditrysia</taxon>
        <taxon>Geometroidea</taxon>
        <taxon>Geometridae</taxon>
        <taxon>Larentiinae</taxon>
        <taxon>Operophtera</taxon>
    </lineage>
</organism>
<evidence type="ECO:0000256" key="4">
    <source>
        <dbReference type="ARBA" id="ARBA00022737"/>
    </source>
</evidence>
<evidence type="ECO:0000256" key="3">
    <source>
        <dbReference type="ARBA" id="ARBA00022723"/>
    </source>
</evidence>
<dbReference type="EMBL" id="JTDY01000763">
    <property type="protein sequence ID" value="KOB75966.1"/>
    <property type="molecule type" value="Genomic_DNA"/>
</dbReference>
<gene>
    <name evidence="14" type="ORF">OBRU01_06329</name>
</gene>
<dbReference type="FunFam" id="3.30.160.60:FF:001269">
    <property type="entry name" value="Zinc finger protein"/>
    <property type="match status" value="1"/>
</dbReference>
<accession>A0A0L7LL73</accession>
<keyword evidence="5 11" id="KW-0863">Zinc-finger</keyword>
<dbReference type="FunFam" id="3.30.160.60:FF:000843">
    <property type="entry name" value="Potential zinc finger protein"/>
    <property type="match status" value="1"/>
</dbReference>
<evidence type="ECO:0000256" key="11">
    <source>
        <dbReference type="PROSITE-ProRule" id="PRU00042"/>
    </source>
</evidence>
<dbReference type="InterPro" id="IPR050589">
    <property type="entry name" value="Ikaros_C2H2-ZF"/>
</dbReference>
<dbReference type="GO" id="GO:0005634">
    <property type="term" value="C:nucleus"/>
    <property type="evidence" value="ECO:0007669"/>
    <property type="project" value="UniProtKB-SubCell"/>
</dbReference>
<dbReference type="PROSITE" id="PS50157">
    <property type="entry name" value="ZINC_FINGER_C2H2_2"/>
    <property type="match status" value="2"/>
</dbReference>
<feature type="domain" description="C2H2-type" evidence="13">
    <location>
        <begin position="461"/>
        <end position="488"/>
    </location>
</feature>
<evidence type="ECO:0000256" key="8">
    <source>
        <dbReference type="ARBA" id="ARBA00023125"/>
    </source>
</evidence>
<reference evidence="14 15" key="1">
    <citation type="journal article" date="2015" name="Genome Biol. Evol.">
        <title>The genome of winter moth (Operophtera brumata) provides a genomic perspective on sexual dimorphism and phenology.</title>
        <authorList>
            <person name="Derks M.F."/>
            <person name="Smit S."/>
            <person name="Salis L."/>
            <person name="Schijlen E."/>
            <person name="Bossers A."/>
            <person name="Mateman C."/>
            <person name="Pijl A.S."/>
            <person name="de Ridder D."/>
            <person name="Groenen M.A."/>
            <person name="Visser M.E."/>
            <person name="Megens H.J."/>
        </authorList>
    </citation>
    <scope>NUCLEOTIDE SEQUENCE [LARGE SCALE GENOMIC DNA]</scope>
    <source>
        <strain evidence="14">WM2013NL</strain>
        <tissue evidence="14">Head and thorax</tissue>
    </source>
</reference>
<dbReference type="Gene3D" id="3.30.160.60">
    <property type="entry name" value="Classic Zinc Finger"/>
    <property type="match status" value="3"/>
</dbReference>
<dbReference type="InterPro" id="IPR013087">
    <property type="entry name" value="Znf_C2H2_type"/>
</dbReference>
<keyword evidence="6" id="KW-0862">Zinc</keyword>
<dbReference type="GO" id="GO:0000978">
    <property type="term" value="F:RNA polymerase II cis-regulatory region sequence-specific DNA binding"/>
    <property type="evidence" value="ECO:0007669"/>
    <property type="project" value="TreeGrafter"/>
</dbReference>
<evidence type="ECO:0000256" key="2">
    <source>
        <dbReference type="ARBA" id="ARBA00006991"/>
    </source>
</evidence>
<dbReference type="Proteomes" id="UP000037510">
    <property type="component" value="Unassembled WGS sequence"/>
</dbReference>
<comment type="caution">
    <text evidence="14">The sequence shown here is derived from an EMBL/GenBank/DDBJ whole genome shotgun (WGS) entry which is preliminary data.</text>
</comment>
<name>A0A0L7LL73_OPEBR</name>
<keyword evidence="4" id="KW-0677">Repeat</keyword>
<evidence type="ECO:0000313" key="14">
    <source>
        <dbReference type="EMBL" id="KOB75966.1"/>
    </source>
</evidence>
<evidence type="ECO:0000256" key="9">
    <source>
        <dbReference type="ARBA" id="ARBA00023163"/>
    </source>
</evidence>
<dbReference type="PANTHER" id="PTHR24404">
    <property type="entry name" value="ZINC FINGER PROTEIN"/>
    <property type="match status" value="1"/>
</dbReference>
<evidence type="ECO:0000256" key="10">
    <source>
        <dbReference type="ARBA" id="ARBA00023242"/>
    </source>
</evidence>
<dbReference type="Pfam" id="PF00096">
    <property type="entry name" value="zf-C2H2"/>
    <property type="match status" value="2"/>
</dbReference>
<evidence type="ECO:0000256" key="5">
    <source>
        <dbReference type="ARBA" id="ARBA00022771"/>
    </source>
</evidence>
<dbReference type="GO" id="GO:0008270">
    <property type="term" value="F:zinc ion binding"/>
    <property type="evidence" value="ECO:0007669"/>
    <property type="project" value="UniProtKB-KW"/>
</dbReference>
<dbReference type="InterPro" id="IPR036236">
    <property type="entry name" value="Znf_C2H2_sf"/>
</dbReference>
<evidence type="ECO:0000256" key="6">
    <source>
        <dbReference type="ARBA" id="ARBA00022833"/>
    </source>
</evidence>
<evidence type="ECO:0000256" key="12">
    <source>
        <dbReference type="SAM" id="MobiDB-lite"/>
    </source>
</evidence>
<dbReference type="STRING" id="104452.A0A0L7LL73"/>
<dbReference type="GO" id="GO:0003700">
    <property type="term" value="F:DNA-binding transcription factor activity"/>
    <property type="evidence" value="ECO:0007669"/>
    <property type="project" value="TreeGrafter"/>
</dbReference>
<sequence length="513" mass="56616">MNFAPFNGHIPSANALPTIHQFAAKLGYDGTSPGVVQETRYHNAGNNVQFAVSPGSGQLTVEGVKFRQAESVVVVSAAQPGTVTLAGLAPIQVGQYHRKKLPSFEISFEKDMGKCVEVESGFAVNTGVKYQTISASSSVNLGNIAYGGQTYVQAETVHQMKAEQRTDRREFREELHHDLMATMMQQHQVSQAPLQQGQQLVVVLHEPKDAATIARAIKQEGRQDRVASTHEYISKTTCLQGQQLVVVLHEPKDAATIARAIKQEVRQDRVASTHEYISIGDVTDSATWQTLTGGGVADYLSALPLPLHQLLKYAPPDCKREEQTIVTAVNANVIPVTTITQRKDHLTRHKQSHNPERPHVCNVCLKAFKRKEQLTLHFVIHSGEKRHICNECGKGEPIAHDIECIIQGVQTQGATHAALRYTLGREAAHLQRVRESALYKAFKRKEQLTLHFVIHSGEKRHICNECGKGFYRKDHLRKHTRSHIARRVKAELSQQGAGSPPLSAAPAPAPDPS</sequence>
<keyword evidence="7" id="KW-0805">Transcription regulation</keyword>
<evidence type="ECO:0000256" key="7">
    <source>
        <dbReference type="ARBA" id="ARBA00023015"/>
    </source>
</evidence>